<proteinExistence type="predicted"/>
<dbReference type="RefSeq" id="WP_113658099.1">
    <property type="nucleotide sequence ID" value="NZ_KZ845664.1"/>
</dbReference>
<dbReference type="PROSITE" id="PS51094">
    <property type="entry name" value="PTS_EIIA_TYPE_2"/>
    <property type="match status" value="1"/>
</dbReference>
<reference evidence="12 13" key="1">
    <citation type="submission" date="2018-06" db="EMBL/GenBank/DDBJ databases">
        <title>Thermoflavimicrobium daqus sp. nov., a thermophilic microbe isolated from Moutai-flavour Daqu.</title>
        <authorList>
            <person name="Wang X."/>
            <person name="Zhou H."/>
        </authorList>
    </citation>
    <scope>NUCLEOTIDE SEQUENCE [LARGE SCALE GENOMIC DNA]</scope>
    <source>
        <strain evidence="12 13">FBKL4.011</strain>
    </source>
</reference>
<protein>
    <recommendedName>
        <fullName evidence="9">Ascorbate-specific PTS system EIIA component</fullName>
    </recommendedName>
    <alternativeName>
        <fullName evidence="10">Ascorbate-specific phosphotransferase enzyme IIA component</fullName>
    </alternativeName>
</protein>
<dbReference type="Pfam" id="PF00359">
    <property type="entry name" value="PTS_EIIA_2"/>
    <property type="match status" value="1"/>
</dbReference>
<evidence type="ECO:0000313" key="12">
    <source>
        <dbReference type="EMBL" id="RAL26415.1"/>
    </source>
</evidence>
<dbReference type="GO" id="GO:0005737">
    <property type="term" value="C:cytoplasm"/>
    <property type="evidence" value="ECO:0007669"/>
    <property type="project" value="UniProtKB-SubCell"/>
</dbReference>
<keyword evidence="13" id="KW-1185">Reference proteome</keyword>
<dbReference type="EMBL" id="QJKK01000002">
    <property type="protein sequence ID" value="RAL26415.1"/>
    <property type="molecule type" value="Genomic_DNA"/>
</dbReference>
<keyword evidence="5" id="KW-0808">Transferase</keyword>
<comment type="function">
    <text evidence="8">The phosphoenolpyruvate-dependent sugar phosphotransferase system (sugar PTS), a major carbohydrate active transport system, catalyzes the phosphorylation of incoming sugar substrates concomitantly with their translocation across the cell membrane. The enzyme II UlaABC PTS system is involved in ascorbate transport.</text>
</comment>
<evidence type="ECO:0000256" key="1">
    <source>
        <dbReference type="ARBA" id="ARBA00004496"/>
    </source>
</evidence>
<dbReference type="Gene3D" id="3.40.930.10">
    <property type="entry name" value="Mannitol-specific EII, Chain A"/>
    <property type="match status" value="1"/>
</dbReference>
<evidence type="ECO:0000259" key="11">
    <source>
        <dbReference type="PROSITE" id="PS51094"/>
    </source>
</evidence>
<dbReference type="OrthoDB" id="9776005at2"/>
<sequence>MKSSWIDKENIQLQVEVQSWEEAIQVAGQILERNHSSDAQYTHAMIQAVHELGPYIVLVPHVALAHARPSQAVKKDDISLITLKDPISFGHQQNDPVHLVFAFCATGDQQHLEKLTLLASVLENESLIKQIAHTTSKDEVIKLLSE</sequence>
<evidence type="ECO:0000256" key="4">
    <source>
        <dbReference type="ARBA" id="ARBA00022553"/>
    </source>
</evidence>
<evidence type="ECO:0000256" key="8">
    <source>
        <dbReference type="ARBA" id="ARBA00037387"/>
    </source>
</evidence>
<dbReference type="PANTHER" id="PTHR36203">
    <property type="entry name" value="ASCORBATE-SPECIFIC PTS SYSTEM EIIA COMPONENT"/>
    <property type="match status" value="1"/>
</dbReference>
<evidence type="ECO:0000256" key="9">
    <source>
        <dbReference type="ARBA" id="ARBA00041175"/>
    </source>
</evidence>
<dbReference type="SUPFAM" id="SSF55804">
    <property type="entry name" value="Phoshotransferase/anion transport protein"/>
    <property type="match status" value="1"/>
</dbReference>
<dbReference type="Proteomes" id="UP000251213">
    <property type="component" value="Unassembled WGS sequence"/>
</dbReference>
<dbReference type="GO" id="GO:0016301">
    <property type="term" value="F:kinase activity"/>
    <property type="evidence" value="ECO:0007669"/>
    <property type="project" value="UniProtKB-KW"/>
</dbReference>
<dbReference type="CDD" id="cd00211">
    <property type="entry name" value="PTS_IIA_fru"/>
    <property type="match status" value="1"/>
</dbReference>
<dbReference type="GO" id="GO:0009401">
    <property type="term" value="P:phosphoenolpyruvate-dependent sugar phosphotransferase system"/>
    <property type="evidence" value="ECO:0007669"/>
    <property type="project" value="UniProtKB-KW"/>
</dbReference>
<evidence type="ECO:0000256" key="3">
    <source>
        <dbReference type="ARBA" id="ARBA00022490"/>
    </source>
</evidence>
<keyword evidence="2" id="KW-0813">Transport</keyword>
<organism evidence="12 13">
    <name type="scientific">Thermoflavimicrobium daqui</name>
    <dbReference type="NCBI Taxonomy" id="2137476"/>
    <lineage>
        <taxon>Bacteria</taxon>
        <taxon>Bacillati</taxon>
        <taxon>Bacillota</taxon>
        <taxon>Bacilli</taxon>
        <taxon>Bacillales</taxon>
        <taxon>Thermoactinomycetaceae</taxon>
        <taxon>Thermoflavimicrobium</taxon>
    </lineage>
</organism>
<reference evidence="12 13" key="2">
    <citation type="submission" date="2018-06" db="EMBL/GenBank/DDBJ databases">
        <authorList>
            <person name="Zhirakovskaya E."/>
        </authorList>
    </citation>
    <scope>NUCLEOTIDE SEQUENCE [LARGE SCALE GENOMIC DNA]</scope>
    <source>
        <strain evidence="12 13">FBKL4.011</strain>
    </source>
</reference>
<gene>
    <name evidence="12" type="ORF">DL897_05335</name>
</gene>
<dbReference type="AlphaFoldDB" id="A0A364K7Y8"/>
<evidence type="ECO:0000256" key="6">
    <source>
        <dbReference type="ARBA" id="ARBA00022683"/>
    </source>
</evidence>
<evidence type="ECO:0000313" key="13">
    <source>
        <dbReference type="Proteomes" id="UP000251213"/>
    </source>
</evidence>
<dbReference type="InterPro" id="IPR051351">
    <property type="entry name" value="Ascorbate-PTS_EIIA_comp"/>
</dbReference>
<dbReference type="PANTHER" id="PTHR36203:SF1">
    <property type="entry name" value="ASCORBATE-SPECIFIC PTS SYSTEM EIIA COMPONENT"/>
    <property type="match status" value="1"/>
</dbReference>
<keyword evidence="7" id="KW-0418">Kinase</keyword>
<keyword evidence="4" id="KW-0597">Phosphoprotein</keyword>
<dbReference type="InterPro" id="IPR016152">
    <property type="entry name" value="PTrfase/Anion_transptr"/>
</dbReference>
<evidence type="ECO:0000256" key="5">
    <source>
        <dbReference type="ARBA" id="ARBA00022679"/>
    </source>
</evidence>
<name>A0A364K7Y8_9BACL</name>
<comment type="subcellular location">
    <subcellularLocation>
        <location evidence="1">Cytoplasm</location>
    </subcellularLocation>
</comment>
<keyword evidence="6" id="KW-0598">Phosphotransferase system</keyword>
<comment type="caution">
    <text evidence="12">The sequence shown here is derived from an EMBL/GenBank/DDBJ whole genome shotgun (WGS) entry which is preliminary data.</text>
</comment>
<dbReference type="InterPro" id="IPR002178">
    <property type="entry name" value="PTS_EIIA_type-2_dom"/>
</dbReference>
<accession>A0A364K7Y8</accession>
<evidence type="ECO:0000256" key="2">
    <source>
        <dbReference type="ARBA" id="ARBA00022448"/>
    </source>
</evidence>
<evidence type="ECO:0000256" key="7">
    <source>
        <dbReference type="ARBA" id="ARBA00022777"/>
    </source>
</evidence>
<keyword evidence="3" id="KW-0963">Cytoplasm</keyword>
<feature type="domain" description="PTS EIIA type-2" evidence="11">
    <location>
        <begin position="4"/>
        <end position="146"/>
    </location>
</feature>
<evidence type="ECO:0000256" key="10">
    <source>
        <dbReference type="ARBA" id="ARBA00042072"/>
    </source>
</evidence>